<dbReference type="InterPro" id="IPR036273">
    <property type="entry name" value="CRAL/TRIO_N_dom_sf"/>
</dbReference>
<evidence type="ECO:0000313" key="4">
    <source>
        <dbReference type="Proteomes" id="UP000887013"/>
    </source>
</evidence>
<comment type="caution">
    <text evidence="3">The sequence shown here is derived from an EMBL/GenBank/DDBJ whole genome shotgun (WGS) entry which is preliminary data.</text>
</comment>
<keyword evidence="4" id="KW-1185">Reference proteome</keyword>
<dbReference type="InterPro" id="IPR036865">
    <property type="entry name" value="CRAL-TRIO_dom_sf"/>
</dbReference>
<dbReference type="OrthoDB" id="5839451at2759"/>
<dbReference type="InterPro" id="IPR009038">
    <property type="entry name" value="GOLD_dom"/>
</dbReference>
<dbReference type="SUPFAM" id="SSF46938">
    <property type="entry name" value="CRAL/TRIO N-terminal domain"/>
    <property type="match status" value="1"/>
</dbReference>
<protein>
    <submittedName>
        <fullName evidence="3">SEC14-like protein 2</fullName>
    </submittedName>
</protein>
<dbReference type="Pfam" id="PF03765">
    <property type="entry name" value="CRAL_TRIO_N"/>
    <property type="match status" value="1"/>
</dbReference>
<gene>
    <name evidence="3" type="primary">SEC14L2</name>
    <name evidence="3" type="ORF">NPIL_46401</name>
</gene>
<dbReference type="PROSITE" id="PS50191">
    <property type="entry name" value="CRAL_TRIO"/>
    <property type="match status" value="1"/>
</dbReference>
<dbReference type="InterPro" id="IPR051064">
    <property type="entry name" value="SEC14/CRAL-TRIO_domain"/>
</dbReference>
<name>A0A8X6KLP4_NEPPI</name>
<dbReference type="InterPro" id="IPR011074">
    <property type="entry name" value="CRAL/TRIO_N_dom"/>
</dbReference>
<dbReference type="PRINTS" id="PR00180">
    <property type="entry name" value="CRETINALDHBP"/>
</dbReference>
<sequence>MKENWTEEEENAVAEFRKIMKDEVPKNMCEDKYVFYKFLKARNFNINQAESMLRKYLRWRKELQIDTIISDFKPSEVLQKYISQSFIGFDKSGCLIQYAAIGNLDGKGLFKSANSFDVLRCVLQEMEKINLRLKYQSEKLGKPVNQSIFIYNLENMTLAKATHRQSVELFMLGIQIFQDNYPEFLKSIYIINASVYFTIVFPIIKKILSGALLDKIEVYGKDGWKEVLLSVIDADVLPKFIGGNKTDPDGNPLCNTFIVHSGTIPEKYYLTKDFSRMAEKEGAKYITVDRQSKINIPIDIQYEDSILNWEYEVKDYDIGFGLMVDSPSPDSSENELIPVHKVLTEYKSETGMYRCKKAGTYYMIFDNSYSWFHSKEIYYRTWVIEPFDSGFTKECAFEIDF</sequence>
<dbReference type="EMBL" id="BMAW01046962">
    <property type="protein sequence ID" value="GFS58169.1"/>
    <property type="molecule type" value="Genomic_DNA"/>
</dbReference>
<dbReference type="PANTHER" id="PTHR23324:SF83">
    <property type="entry name" value="SEC14-LIKE PROTEIN 2"/>
    <property type="match status" value="1"/>
</dbReference>
<proteinExistence type="predicted"/>
<feature type="domain" description="GOLD" evidence="2">
    <location>
        <begin position="279"/>
        <end position="383"/>
    </location>
</feature>
<dbReference type="Proteomes" id="UP000887013">
    <property type="component" value="Unassembled WGS sequence"/>
</dbReference>
<dbReference type="GO" id="GO:0005737">
    <property type="term" value="C:cytoplasm"/>
    <property type="evidence" value="ECO:0007669"/>
    <property type="project" value="TreeGrafter"/>
</dbReference>
<dbReference type="InterPro" id="IPR001251">
    <property type="entry name" value="CRAL-TRIO_dom"/>
</dbReference>
<dbReference type="PANTHER" id="PTHR23324">
    <property type="entry name" value="SEC14 RELATED PROTEIN"/>
    <property type="match status" value="1"/>
</dbReference>
<dbReference type="SUPFAM" id="SSF52087">
    <property type="entry name" value="CRAL/TRIO domain"/>
    <property type="match status" value="1"/>
</dbReference>
<evidence type="ECO:0000259" key="2">
    <source>
        <dbReference type="PROSITE" id="PS50866"/>
    </source>
</evidence>
<dbReference type="SMART" id="SM00516">
    <property type="entry name" value="SEC14"/>
    <property type="match status" value="1"/>
</dbReference>
<dbReference type="Gene3D" id="2.60.120.680">
    <property type="entry name" value="GOLD domain"/>
    <property type="match status" value="1"/>
</dbReference>
<dbReference type="PROSITE" id="PS50866">
    <property type="entry name" value="GOLD"/>
    <property type="match status" value="1"/>
</dbReference>
<dbReference type="InterPro" id="IPR036598">
    <property type="entry name" value="GOLD_dom_sf"/>
</dbReference>
<dbReference type="AlphaFoldDB" id="A0A8X6KLP4"/>
<reference evidence="3" key="1">
    <citation type="submission" date="2020-08" db="EMBL/GenBank/DDBJ databases">
        <title>Multicomponent nature underlies the extraordinary mechanical properties of spider dragline silk.</title>
        <authorList>
            <person name="Kono N."/>
            <person name="Nakamura H."/>
            <person name="Mori M."/>
            <person name="Yoshida Y."/>
            <person name="Ohtoshi R."/>
            <person name="Malay A.D."/>
            <person name="Moran D.A.P."/>
            <person name="Tomita M."/>
            <person name="Numata K."/>
            <person name="Arakawa K."/>
        </authorList>
    </citation>
    <scope>NUCLEOTIDE SEQUENCE</scope>
</reference>
<evidence type="ECO:0000259" key="1">
    <source>
        <dbReference type="PROSITE" id="PS50191"/>
    </source>
</evidence>
<organism evidence="3 4">
    <name type="scientific">Nephila pilipes</name>
    <name type="common">Giant wood spider</name>
    <name type="synonym">Nephila maculata</name>
    <dbReference type="NCBI Taxonomy" id="299642"/>
    <lineage>
        <taxon>Eukaryota</taxon>
        <taxon>Metazoa</taxon>
        <taxon>Ecdysozoa</taxon>
        <taxon>Arthropoda</taxon>
        <taxon>Chelicerata</taxon>
        <taxon>Arachnida</taxon>
        <taxon>Araneae</taxon>
        <taxon>Araneomorphae</taxon>
        <taxon>Entelegynae</taxon>
        <taxon>Araneoidea</taxon>
        <taxon>Nephilidae</taxon>
        <taxon>Nephila</taxon>
    </lineage>
</organism>
<dbReference type="CDD" id="cd00170">
    <property type="entry name" value="SEC14"/>
    <property type="match status" value="1"/>
</dbReference>
<accession>A0A8X6KLP4</accession>
<dbReference type="Gene3D" id="3.40.525.10">
    <property type="entry name" value="CRAL-TRIO lipid binding domain"/>
    <property type="match status" value="1"/>
</dbReference>
<dbReference type="Pfam" id="PF00650">
    <property type="entry name" value="CRAL_TRIO"/>
    <property type="match status" value="1"/>
</dbReference>
<dbReference type="SUPFAM" id="SSF101576">
    <property type="entry name" value="Supernatant protein factor (SPF), C-terminal domain"/>
    <property type="match status" value="1"/>
</dbReference>
<evidence type="ECO:0000313" key="3">
    <source>
        <dbReference type="EMBL" id="GFS58169.1"/>
    </source>
</evidence>
<dbReference type="SMART" id="SM01100">
    <property type="entry name" value="CRAL_TRIO_N"/>
    <property type="match status" value="1"/>
</dbReference>
<feature type="domain" description="CRAL-TRIO" evidence="1">
    <location>
        <begin position="74"/>
        <end position="249"/>
    </location>
</feature>